<protein>
    <submittedName>
        <fullName evidence="2">Uncharacterized protein</fullName>
    </submittedName>
</protein>
<name>A0ABZ2Z3P7_9BACT</name>
<reference evidence="2 3" key="1">
    <citation type="submission" date="2024-03" db="EMBL/GenBank/DDBJ databases">
        <title>Chitinophaga caseinilytica sp. nov., a casein hydrolysing bacterium isolated from forest soil.</title>
        <authorList>
            <person name="Lee D.S."/>
            <person name="Han D.M."/>
            <person name="Baek J.H."/>
            <person name="Choi D.G."/>
            <person name="Jeon J.H."/>
            <person name="Jeon C.O."/>
        </authorList>
    </citation>
    <scope>NUCLEOTIDE SEQUENCE [LARGE SCALE GENOMIC DNA]</scope>
    <source>
        <strain evidence="2 3">KACC 19118</strain>
    </source>
</reference>
<dbReference type="RefSeq" id="WP_341841484.1">
    <property type="nucleotide sequence ID" value="NZ_CP149792.1"/>
</dbReference>
<evidence type="ECO:0000256" key="1">
    <source>
        <dbReference type="SAM" id="SignalP"/>
    </source>
</evidence>
<organism evidence="2 3">
    <name type="scientific">Chitinophaga caseinilytica</name>
    <dbReference type="NCBI Taxonomy" id="2267521"/>
    <lineage>
        <taxon>Bacteria</taxon>
        <taxon>Pseudomonadati</taxon>
        <taxon>Bacteroidota</taxon>
        <taxon>Chitinophagia</taxon>
        <taxon>Chitinophagales</taxon>
        <taxon>Chitinophagaceae</taxon>
        <taxon>Chitinophaga</taxon>
    </lineage>
</organism>
<gene>
    <name evidence="2" type="ORF">WJU22_01210</name>
</gene>
<feature type="chain" id="PRO_5045270488" evidence="1">
    <location>
        <begin position="20"/>
        <end position="207"/>
    </location>
</feature>
<dbReference type="Proteomes" id="UP001449657">
    <property type="component" value="Chromosome"/>
</dbReference>
<dbReference type="Gene3D" id="2.60.120.260">
    <property type="entry name" value="Galactose-binding domain-like"/>
    <property type="match status" value="1"/>
</dbReference>
<evidence type="ECO:0000313" key="3">
    <source>
        <dbReference type="Proteomes" id="UP001449657"/>
    </source>
</evidence>
<keyword evidence="3" id="KW-1185">Reference proteome</keyword>
<sequence>MKTIISILAMLAMVLGARAQEAQWISTMRSQSATNTWIAFRKSVQLEDVPATALATIAADSKYWMWVNGRAVVFEGGLKRGPNPLDTYADKVDIAPFLKKGSNTIAILLCYFGKDGFSHKSSGRAGLYFDCMAGKTPIRSNRQWKAALMPAFGTAGEPLPNFRLSESSVLYDARKERAGWEQPSADDRWMGGASELGAAGAYPGMPL</sequence>
<evidence type="ECO:0000313" key="2">
    <source>
        <dbReference type="EMBL" id="WZN46802.1"/>
    </source>
</evidence>
<feature type="signal peptide" evidence="1">
    <location>
        <begin position="1"/>
        <end position="19"/>
    </location>
</feature>
<accession>A0ABZ2Z3P7</accession>
<keyword evidence="1" id="KW-0732">Signal</keyword>
<proteinExistence type="predicted"/>
<dbReference type="EMBL" id="CP150096">
    <property type="protein sequence ID" value="WZN46802.1"/>
    <property type="molecule type" value="Genomic_DNA"/>
</dbReference>